<sequence length="612" mass="65408">MANKNGAAAPTTLEEWLNGRPSWLRMAASTVIQHRRMPNEEEMEALADHCLAEAAKKLDAPHPALAPGTILGTPTAAELRIDSVSSICGVNALGEDAALDLSQGQMTVVYGPNGAGKSGYARLMKHVCGARAKGSIHGNVFKQNPDAASALIKVTATRSDGTTSSADLTWQASDGAHSTLKAVPVFDSATALEFGDSATTATHLPRAMRFVGMLIHISDDLATRLKARAAKLTSKLPIIPEEHAQSSAATVLRKLTAKLTEEDINQRCAFPAALNDERLALETALAQANPEVAHAKAVGELERLSQMATSISALKESLNGEKAQALLDARSNAEVKRQAATAYATAFLNGLPLKGVGDAVWRTLWDAAKAYSTGLAYRDHPFPHVGDESRCVLCQQPLGDDGKARLASFESYLNDTLQTEAKSAEDALTALKKALPSPLTDVAWQAQCAAIGLEAPQATELFEAIHARLKAMAEATAAPAVQWSVWTNAYDQKVKTTSADRDALAGLLDPTGRKEKESRLAELKAQQWLSEQRDAVWADVIRLKRVGTVEAAVRSTSTSQLTTKSNDIGESELAKGYCDRFNAELRALGAIRFLSACRIDPKAKGRSRFTLS</sequence>
<evidence type="ECO:0000313" key="1">
    <source>
        <dbReference type="Proteomes" id="UP000095283"/>
    </source>
</evidence>
<dbReference type="Proteomes" id="UP000095283">
    <property type="component" value="Unplaced"/>
</dbReference>
<dbReference type="InterPro" id="IPR027417">
    <property type="entry name" value="P-loop_NTPase"/>
</dbReference>
<keyword evidence="1" id="KW-1185">Reference proteome</keyword>
<proteinExistence type="predicted"/>
<protein>
    <submittedName>
        <fullName evidence="2">AAA_13 domain-containing protein</fullName>
    </submittedName>
</protein>
<accession>A0A1I7WBZ3</accession>
<dbReference type="SUPFAM" id="SSF52540">
    <property type="entry name" value="P-loop containing nucleoside triphosphate hydrolases"/>
    <property type="match status" value="1"/>
</dbReference>
<dbReference type="Gene3D" id="3.40.50.300">
    <property type="entry name" value="P-loop containing nucleotide triphosphate hydrolases"/>
    <property type="match status" value="1"/>
</dbReference>
<organism evidence="1 2">
    <name type="scientific">Heterorhabditis bacteriophora</name>
    <name type="common">Entomopathogenic nematode worm</name>
    <dbReference type="NCBI Taxonomy" id="37862"/>
    <lineage>
        <taxon>Eukaryota</taxon>
        <taxon>Metazoa</taxon>
        <taxon>Ecdysozoa</taxon>
        <taxon>Nematoda</taxon>
        <taxon>Chromadorea</taxon>
        <taxon>Rhabditida</taxon>
        <taxon>Rhabditina</taxon>
        <taxon>Rhabditomorpha</taxon>
        <taxon>Strongyloidea</taxon>
        <taxon>Heterorhabditidae</taxon>
        <taxon>Heterorhabditis</taxon>
    </lineage>
</organism>
<name>A0A1I7WBZ3_HETBA</name>
<reference evidence="2" key="1">
    <citation type="submission" date="2016-11" db="UniProtKB">
        <authorList>
            <consortium name="WormBaseParasite"/>
        </authorList>
    </citation>
    <scope>IDENTIFICATION</scope>
</reference>
<dbReference type="WBParaSite" id="Hba_02228">
    <property type="protein sequence ID" value="Hba_02228"/>
    <property type="gene ID" value="Hba_02228"/>
</dbReference>
<dbReference type="AlphaFoldDB" id="A0A1I7WBZ3"/>
<evidence type="ECO:0000313" key="2">
    <source>
        <dbReference type="WBParaSite" id="Hba_02228"/>
    </source>
</evidence>